<comment type="caution">
    <text evidence="3">The sequence shown here is derived from an EMBL/GenBank/DDBJ whole genome shotgun (WGS) entry which is preliminary data.</text>
</comment>
<organism evidence="3 4">
    <name type="scientific">Pseudoduganella aquatica</name>
    <dbReference type="NCBI Taxonomy" id="2660641"/>
    <lineage>
        <taxon>Bacteria</taxon>
        <taxon>Pseudomonadati</taxon>
        <taxon>Pseudomonadota</taxon>
        <taxon>Betaproteobacteria</taxon>
        <taxon>Burkholderiales</taxon>
        <taxon>Oxalobacteraceae</taxon>
        <taxon>Telluria group</taxon>
        <taxon>Pseudoduganella</taxon>
    </lineage>
</organism>
<protein>
    <recommendedName>
        <fullName evidence="2">DUF6701 domain-containing protein</fullName>
    </recommendedName>
</protein>
<evidence type="ECO:0000313" key="4">
    <source>
        <dbReference type="Proteomes" id="UP000450676"/>
    </source>
</evidence>
<dbReference type="InterPro" id="IPR046524">
    <property type="entry name" value="DUF6701"/>
</dbReference>
<dbReference type="Pfam" id="PF20419">
    <property type="entry name" value="DUF6701"/>
    <property type="match status" value="1"/>
</dbReference>
<keyword evidence="4" id="KW-1185">Reference proteome</keyword>
<dbReference type="RefSeq" id="WP_161074501.1">
    <property type="nucleotide sequence ID" value="NZ_WWCU01000034.1"/>
</dbReference>
<dbReference type="AlphaFoldDB" id="A0A7X4HFA7"/>
<dbReference type="EMBL" id="WWCU01000034">
    <property type="protein sequence ID" value="MYN10206.1"/>
    <property type="molecule type" value="Genomic_DNA"/>
</dbReference>
<feature type="domain" description="DUF6701" evidence="2">
    <location>
        <begin position="397"/>
        <end position="1021"/>
    </location>
</feature>
<keyword evidence="1" id="KW-0732">Signal</keyword>
<accession>A0A7X4HFA7</accession>
<sequence length="1023" mass="102746">MPQLPLLTLLAALLAWLAAAPALANTAAVFNGGAVAGCSYTAASASYSCPPFAATLDVTIASGYKVVLTGPINFDFNQQLNMSGTAQLQVAGDLDIGNIKPSNLNISGGALVSSGQFKMGAQVQTIVADISAASMKIGTGSDTKVTGTLTSTGQIDLASHATIIGPITGSKITTGSPVALTGDVTASVSFNLSSGSTLNGNLVAPVVTLDASPSRVNGNVTANTSLTISSASSVNGNVVAGAVKLLSSEAYITGTALVDTLELDWHGRVYQAVTCRTGSAGSPCSCVDDGSGYANTSYKTVCAPPAANTVHHYQITHDGNGLTCQPETVSVKACADASCSTLYTGSAQVSLAPNTVDSPAPVFSFSNGIASAYVRQTTAGNATLAITSVTPAATAAATCSSPSGASCSVAFAAEGFTVSGGARLAGVSGTFTVEALKADLQTPSSCVPLIANSTKSLTLRCAYTDPGTNNNTQSRNVNLTNDSGSGSTATATLVCGSGGFTGAASANLPLAFDGNGKAKGTLAYDDVGKLALSAEYTASGANFITASSPDILVVPHHYGIGSITAAGVSNPAATSATDQPFATAGANFSVQVTALSNNNVVSTNFGRESQPARVDFTHKLIAPAGANAGTLSVPNASTISAAIVAGGNASSGKFTVSNLSWDEVGIITLTATTNNALNNGSLYNNLPAALVGSGTSGNIGRFIPDHFDTALTTPNASPVMVCPSGVFSISCSGGRFVYAAQPFGLTVSARNAAGGLTTNYAATYARPLTITAWNAAGATGTAAPNDNDNPEYRPVDNAARSMPVGAGLTGGPAVPTAFVFTGGNGLGSVSYAFSKSYSPGPPYMPSVATNLISSPVNVFFRATETTPGGDGVTSLRAGAVEAGIAVASGRLKVAHSYGSPLLKRRVEVESQYWTGTEFLRNSAEATAGTTALSAAGVLTFGNCTRNLYTGGGCYAGLAADSTPPTLDFRQSKGLSYLNLAAPGAGRDGSVDVRVNAFPWLPSTVGRLNYGVYRSPFIYLRELH</sequence>
<feature type="chain" id="PRO_5031273484" description="DUF6701 domain-containing protein" evidence="1">
    <location>
        <begin position="25"/>
        <end position="1023"/>
    </location>
</feature>
<evidence type="ECO:0000313" key="3">
    <source>
        <dbReference type="EMBL" id="MYN10206.1"/>
    </source>
</evidence>
<gene>
    <name evidence="3" type="ORF">GTP77_23055</name>
</gene>
<evidence type="ECO:0000256" key="1">
    <source>
        <dbReference type="SAM" id="SignalP"/>
    </source>
</evidence>
<name>A0A7X4HFA7_9BURK</name>
<evidence type="ECO:0000259" key="2">
    <source>
        <dbReference type="Pfam" id="PF20419"/>
    </source>
</evidence>
<reference evidence="3 4" key="1">
    <citation type="submission" date="2019-12" db="EMBL/GenBank/DDBJ databases">
        <title>Novel species isolated from a subtropical stream in China.</title>
        <authorList>
            <person name="Lu H."/>
        </authorList>
    </citation>
    <scope>NUCLEOTIDE SEQUENCE [LARGE SCALE GENOMIC DNA]</scope>
    <source>
        <strain evidence="3 4">FT127W</strain>
    </source>
</reference>
<proteinExistence type="predicted"/>
<dbReference type="Proteomes" id="UP000450676">
    <property type="component" value="Unassembled WGS sequence"/>
</dbReference>
<feature type="signal peptide" evidence="1">
    <location>
        <begin position="1"/>
        <end position="24"/>
    </location>
</feature>